<dbReference type="CDD" id="cd03108">
    <property type="entry name" value="AdSS"/>
    <property type="match status" value="1"/>
</dbReference>
<feature type="binding site" evidence="8">
    <location>
        <begin position="296"/>
        <end position="302"/>
    </location>
    <ligand>
        <name>substrate</name>
    </ligand>
</feature>
<keyword evidence="5 8" id="KW-0658">Purine biosynthesis</keyword>
<evidence type="ECO:0000256" key="1">
    <source>
        <dbReference type="ARBA" id="ARBA00011738"/>
    </source>
</evidence>
<dbReference type="GO" id="GO:0000287">
    <property type="term" value="F:magnesium ion binding"/>
    <property type="evidence" value="ECO:0007669"/>
    <property type="project" value="UniProtKB-UniRule"/>
</dbReference>
<dbReference type="HAMAP" id="MF_00011">
    <property type="entry name" value="Adenylosucc_synth"/>
    <property type="match status" value="1"/>
</dbReference>
<evidence type="ECO:0000256" key="8">
    <source>
        <dbReference type="HAMAP-Rule" id="MF_00011"/>
    </source>
</evidence>
<feature type="binding site" description="in other chain" evidence="8">
    <location>
        <position position="127"/>
    </location>
    <ligand>
        <name>IMP</name>
        <dbReference type="ChEBI" id="CHEBI:58053"/>
        <note>ligand shared between dimeric partners</note>
    </ligand>
</feature>
<comment type="function">
    <text evidence="8">Plays an important role in the de novo pathway of purine nucleotide biosynthesis. Catalyzes the first committed step in the biosynthesis of AMP from IMP.</text>
</comment>
<dbReference type="PANTHER" id="PTHR11846:SF0">
    <property type="entry name" value="ADENYLOSUCCINATE SYNTHETASE"/>
    <property type="match status" value="1"/>
</dbReference>
<organism evidence="11">
    <name type="scientific">Candidatus Methanogaster sp. ANME-2c ERB4</name>
    <dbReference type="NCBI Taxonomy" id="2759911"/>
    <lineage>
        <taxon>Archaea</taxon>
        <taxon>Methanobacteriati</taxon>
        <taxon>Methanobacteriota</taxon>
        <taxon>Stenosarchaea group</taxon>
        <taxon>Methanomicrobia</taxon>
        <taxon>Methanosarcinales</taxon>
        <taxon>ANME-2 cluster</taxon>
        <taxon>Candidatus Methanogasteraceae</taxon>
        <taxon>Candidatus Methanogaster</taxon>
    </lineage>
</organism>
<dbReference type="InterPro" id="IPR018220">
    <property type="entry name" value="Adenylosuccin_syn_GTP-bd"/>
</dbReference>
<feature type="binding site" description="in other chain" evidence="8">
    <location>
        <begin position="37"/>
        <end position="40"/>
    </location>
    <ligand>
        <name>IMP</name>
        <dbReference type="ChEBI" id="CHEBI:58053"/>
        <note>ligand shared between dimeric partners</note>
    </ligand>
</feature>
<dbReference type="NCBIfam" id="TIGR00184">
    <property type="entry name" value="purA"/>
    <property type="match status" value="1"/>
</dbReference>
<name>A0A7G9Y3C9_9EURY</name>
<dbReference type="EMBL" id="MT630748">
    <property type="protein sequence ID" value="QNO42513.1"/>
    <property type="molecule type" value="Genomic_DNA"/>
</dbReference>
<keyword evidence="2 8" id="KW-0436">Ligase</keyword>
<evidence type="ECO:0000256" key="6">
    <source>
        <dbReference type="ARBA" id="ARBA00022842"/>
    </source>
</evidence>
<protein>
    <recommendedName>
        <fullName evidence="8 9">Adenylosuccinate synthetase</fullName>
        <shortName evidence="8">AMPSase</shortName>
        <shortName evidence="8">AdSS</shortName>
        <ecNumber evidence="8 9">6.3.4.4</ecNumber>
    </recommendedName>
    <alternativeName>
        <fullName evidence="8">IMP--aspartate ligase</fullName>
    </alternativeName>
</protein>
<dbReference type="PROSITE" id="PS01266">
    <property type="entry name" value="ADENYLOSUCCIN_SYN_1"/>
    <property type="match status" value="1"/>
</dbReference>
<comment type="pathway">
    <text evidence="8 9">Purine metabolism; AMP biosynthesis via de novo pathway; AMP from IMP: step 1/2.</text>
</comment>
<comment type="catalytic activity">
    <reaction evidence="8 9">
        <text>IMP + L-aspartate + GTP = N(6)-(1,2-dicarboxyethyl)-AMP + GDP + phosphate + 2 H(+)</text>
        <dbReference type="Rhea" id="RHEA:15753"/>
        <dbReference type="ChEBI" id="CHEBI:15378"/>
        <dbReference type="ChEBI" id="CHEBI:29991"/>
        <dbReference type="ChEBI" id="CHEBI:37565"/>
        <dbReference type="ChEBI" id="CHEBI:43474"/>
        <dbReference type="ChEBI" id="CHEBI:57567"/>
        <dbReference type="ChEBI" id="CHEBI:58053"/>
        <dbReference type="ChEBI" id="CHEBI:58189"/>
        <dbReference type="EC" id="6.3.4.4"/>
    </reaction>
</comment>
<feature type="binding site" evidence="8">
    <location>
        <position position="302"/>
    </location>
    <ligand>
        <name>GTP</name>
        <dbReference type="ChEBI" id="CHEBI:37565"/>
    </ligand>
</feature>
<keyword evidence="7 8" id="KW-0342">GTP-binding</keyword>
<feature type="binding site" description="in other chain" evidence="8">
    <location>
        <position position="236"/>
    </location>
    <ligand>
        <name>IMP</name>
        <dbReference type="ChEBI" id="CHEBI:58053"/>
        <note>ligand shared between dimeric partners</note>
    </ligand>
</feature>
<dbReference type="SUPFAM" id="SSF52540">
    <property type="entry name" value="P-loop containing nucleoside triphosphate hydrolases"/>
    <property type="match status" value="1"/>
</dbReference>
<reference evidence="11" key="1">
    <citation type="submission" date="2020-06" db="EMBL/GenBank/DDBJ databases">
        <title>Unique genomic features of the anaerobic methanotrophic archaea.</title>
        <authorList>
            <person name="Chadwick G.L."/>
            <person name="Skennerton C.T."/>
            <person name="Laso-Perez R."/>
            <person name="Leu A.O."/>
            <person name="Speth D.R."/>
            <person name="Yu H."/>
            <person name="Morgan-Lang C."/>
            <person name="Hatzenpichler R."/>
            <person name="Goudeau D."/>
            <person name="Malmstrom R."/>
            <person name="Brazelton W.J."/>
            <person name="Woyke T."/>
            <person name="Hallam S.J."/>
            <person name="Tyson G.W."/>
            <person name="Wegener G."/>
            <person name="Boetius A."/>
            <person name="Orphan V."/>
        </authorList>
    </citation>
    <scope>NUCLEOTIDE SEQUENCE</scope>
</reference>
<dbReference type="EC" id="6.3.4.4" evidence="8 9"/>
<feature type="binding site" evidence="8">
    <location>
        <begin position="328"/>
        <end position="330"/>
    </location>
    <ligand>
        <name>GTP</name>
        <dbReference type="ChEBI" id="CHEBI:37565"/>
    </ligand>
</feature>
<feature type="binding site" evidence="8">
    <location>
        <position position="12"/>
    </location>
    <ligand>
        <name>Mg(2+)</name>
        <dbReference type="ChEBI" id="CHEBI:18420"/>
    </ligand>
</feature>
<dbReference type="GO" id="GO:0005525">
    <property type="term" value="F:GTP binding"/>
    <property type="evidence" value="ECO:0007669"/>
    <property type="project" value="UniProtKB-UniRule"/>
</dbReference>
<evidence type="ECO:0000256" key="5">
    <source>
        <dbReference type="ARBA" id="ARBA00022755"/>
    </source>
</evidence>
<gene>
    <name evidence="8 11" type="primary">purA</name>
    <name evidence="12" type="ORF">IBEPLGGF_00014</name>
    <name evidence="11" type="ORF">KMCHGNIM_00003</name>
    <name evidence="10" type="ORF">LBIJHIGM_00006</name>
</gene>
<dbReference type="InterPro" id="IPR042110">
    <property type="entry name" value="Adenylosuccinate_synth_dom2"/>
</dbReference>
<keyword evidence="6 8" id="KW-0460">Magnesium</keyword>
<dbReference type="InterPro" id="IPR042111">
    <property type="entry name" value="Adenylosuccinate_synth_dom3"/>
</dbReference>
<dbReference type="PANTHER" id="PTHR11846">
    <property type="entry name" value="ADENYLOSUCCINATE SYNTHETASE"/>
    <property type="match status" value="1"/>
</dbReference>
<evidence type="ECO:0000256" key="9">
    <source>
        <dbReference type="RuleBase" id="RU000520"/>
    </source>
</evidence>
<dbReference type="FunFam" id="3.90.170.10:FF:000001">
    <property type="entry name" value="Adenylosuccinate synthetase"/>
    <property type="match status" value="1"/>
</dbReference>
<feature type="active site" description="Proton acceptor" evidence="8">
    <location>
        <position position="12"/>
    </location>
</feature>
<dbReference type="Gene3D" id="3.90.170.10">
    <property type="entry name" value="Adenylosuccinate Synthetase, subunit A, domain 3"/>
    <property type="match status" value="1"/>
</dbReference>
<dbReference type="GO" id="GO:0046040">
    <property type="term" value="P:IMP metabolic process"/>
    <property type="evidence" value="ECO:0007669"/>
    <property type="project" value="TreeGrafter"/>
</dbReference>
<feature type="binding site" evidence="8">
    <location>
        <position position="39"/>
    </location>
    <ligand>
        <name>Mg(2+)</name>
        <dbReference type="ChEBI" id="CHEBI:18420"/>
    </ligand>
</feature>
<dbReference type="InterPro" id="IPR042109">
    <property type="entry name" value="Adenylosuccinate_synth_dom1"/>
</dbReference>
<dbReference type="EMBL" id="MT631360">
    <property type="protein sequence ID" value="QNO48734.1"/>
    <property type="molecule type" value="Genomic_DNA"/>
</dbReference>
<keyword evidence="4 8" id="KW-0547">Nucleotide-binding</keyword>
<dbReference type="GO" id="GO:0005737">
    <property type="term" value="C:cytoplasm"/>
    <property type="evidence" value="ECO:0007669"/>
    <property type="project" value="UniProtKB-SubCell"/>
</dbReference>
<dbReference type="Gene3D" id="3.40.440.10">
    <property type="entry name" value="Adenylosuccinate Synthetase, subunit A, domain 1"/>
    <property type="match status" value="1"/>
</dbReference>
<accession>A0A7G9Y3C9</accession>
<feature type="binding site" description="in other chain" evidence="8">
    <location>
        <begin position="12"/>
        <end position="15"/>
    </location>
    <ligand>
        <name>IMP</name>
        <dbReference type="ChEBI" id="CHEBI:58053"/>
        <note>ligand shared between dimeric partners</note>
    </ligand>
</feature>
<comment type="subcellular location">
    <subcellularLocation>
        <location evidence="8">Cytoplasm</location>
    </subcellularLocation>
</comment>
<dbReference type="Gene3D" id="1.10.300.10">
    <property type="entry name" value="Adenylosuccinate Synthetase, subunit A, domain 2"/>
    <property type="match status" value="1"/>
</dbReference>
<proteinExistence type="inferred from homology"/>
<feature type="active site" description="Proton donor" evidence="8">
    <location>
        <position position="40"/>
    </location>
</feature>
<evidence type="ECO:0000256" key="2">
    <source>
        <dbReference type="ARBA" id="ARBA00022598"/>
    </source>
</evidence>
<dbReference type="NCBIfam" id="NF002223">
    <property type="entry name" value="PRK01117.1"/>
    <property type="match status" value="1"/>
</dbReference>
<feature type="binding site" evidence="8">
    <location>
        <begin position="39"/>
        <end position="41"/>
    </location>
    <ligand>
        <name>GTP</name>
        <dbReference type="ChEBI" id="CHEBI:37565"/>
    </ligand>
</feature>
<sequence>MFTIITGAQFGDEGKGKIVDVLGKDYDLVVRFQGGNNAGHTVIVGDDTYKLHLIPSGVLTDARLLIGPGVVVDPIVLIQEIEMLRSAGIEITPEKLGIDAKASIIMPYHIEMDKLREQRRTEKIGTTARGIGFAYIDKISRDEVRLADLADRAAFPRLMDELAPQNERAIIDLGGDPGVVRGSIPNYIGYGATLEPYITDVSHELNRALDSGRNVLAEGAQGAHLDIIHGTQKYVTSSSTVAGSACMYLGVGPTRVDHVIGIVKAYITRVGEGPLPTEDHGELGEALRTAGAEFGTTTGRPRRCGWFDAPLARKSVELNAYTSIVLTKLDVLDGLDPISICTGYELDGKLIEHPPILSSDLARCSPVYETMDGWCEDITSADAFSDLPAAAKDYVHRIEEILGVTVGIVSIGPKRSQVLFVE</sequence>
<comment type="cofactor">
    <cofactor evidence="8">
        <name>Mg(2+)</name>
        <dbReference type="ChEBI" id="CHEBI:18420"/>
    </cofactor>
    <text evidence="8">Binds 1 Mg(2+) ion per subunit.</text>
</comment>
<feature type="binding site" description="in other chain" evidence="8">
    <location>
        <position position="300"/>
    </location>
    <ligand>
        <name>IMP</name>
        <dbReference type="ChEBI" id="CHEBI:58053"/>
        <note>ligand shared between dimeric partners</note>
    </ligand>
</feature>
<evidence type="ECO:0000256" key="3">
    <source>
        <dbReference type="ARBA" id="ARBA00022723"/>
    </source>
</evidence>
<feature type="binding site" evidence="8">
    <location>
        <begin position="410"/>
        <end position="412"/>
    </location>
    <ligand>
        <name>GTP</name>
        <dbReference type="ChEBI" id="CHEBI:37565"/>
    </ligand>
</feature>
<feature type="binding site" evidence="8">
    <location>
        <position position="141"/>
    </location>
    <ligand>
        <name>IMP</name>
        <dbReference type="ChEBI" id="CHEBI:58053"/>
        <note>ligand shared between dimeric partners</note>
    </ligand>
</feature>
<comment type="subunit">
    <text evidence="1 8">Homodimer.</text>
</comment>
<dbReference type="GO" id="GO:0044208">
    <property type="term" value="P:'de novo' AMP biosynthetic process"/>
    <property type="evidence" value="ECO:0007669"/>
    <property type="project" value="UniProtKB-UniRule"/>
</dbReference>
<dbReference type="InterPro" id="IPR027417">
    <property type="entry name" value="P-loop_NTPase"/>
</dbReference>
<dbReference type="InterPro" id="IPR001114">
    <property type="entry name" value="Adenylosuccinate_synthetase"/>
</dbReference>
<dbReference type="AlphaFoldDB" id="A0A7G9Y3C9"/>
<dbReference type="Pfam" id="PF00709">
    <property type="entry name" value="Adenylsucc_synt"/>
    <property type="match status" value="1"/>
</dbReference>
<evidence type="ECO:0000256" key="7">
    <source>
        <dbReference type="ARBA" id="ARBA00023134"/>
    </source>
</evidence>
<evidence type="ECO:0000256" key="4">
    <source>
        <dbReference type="ARBA" id="ARBA00022741"/>
    </source>
</evidence>
<keyword evidence="3 8" id="KW-0479">Metal-binding</keyword>
<dbReference type="EMBL" id="MT630619">
    <property type="protein sequence ID" value="QNO41316.1"/>
    <property type="molecule type" value="Genomic_DNA"/>
</dbReference>
<evidence type="ECO:0000313" key="12">
    <source>
        <dbReference type="EMBL" id="QNO48734.1"/>
    </source>
</evidence>
<dbReference type="SMART" id="SM00788">
    <property type="entry name" value="Adenylsucc_synt"/>
    <property type="match status" value="1"/>
</dbReference>
<evidence type="ECO:0000313" key="11">
    <source>
        <dbReference type="EMBL" id="QNO42513.1"/>
    </source>
</evidence>
<keyword evidence="8" id="KW-0963">Cytoplasm</keyword>
<evidence type="ECO:0000313" key="10">
    <source>
        <dbReference type="EMBL" id="QNO41316.1"/>
    </source>
</evidence>
<feature type="binding site" description="in other chain" evidence="8">
    <location>
        <position position="221"/>
    </location>
    <ligand>
        <name>IMP</name>
        <dbReference type="ChEBI" id="CHEBI:58053"/>
        <note>ligand shared between dimeric partners</note>
    </ligand>
</feature>
<comment type="similarity">
    <text evidence="8 9">Belongs to the adenylosuccinate synthetase family.</text>
</comment>
<feature type="binding site" evidence="8">
    <location>
        <begin position="11"/>
        <end position="17"/>
    </location>
    <ligand>
        <name>GTP</name>
        <dbReference type="ChEBI" id="CHEBI:37565"/>
    </ligand>
</feature>
<dbReference type="UniPathway" id="UPA00075">
    <property type="reaction ID" value="UER00335"/>
</dbReference>
<dbReference type="GO" id="GO:0004019">
    <property type="term" value="F:adenylosuccinate synthase activity"/>
    <property type="evidence" value="ECO:0007669"/>
    <property type="project" value="UniProtKB-UniRule"/>
</dbReference>